<organism evidence="2 3">
    <name type="scientific">Parashewanella curva</name>
    <dbReference type="NCBI Taxonomy" id="2338552"/>
    <lineage>
        <taxon>Bacteria</taxon>
        <taxon>Pseudomonadati</taxon>
        <taxon>Pseudomonadota</taxon>
        <taxon>Gammaproteobacteria</taxon>
        <taxon>Alteromonadales</taxon>
        <taxon>Shewanellaceae</taxon>
        <taxon>Parashewanella</taxon>
    </lineage>
</organism>
<accession>A0A3L8PWV2</accession>
<evidence type="ECO:0000313" key="3">
    <source>
        <dbReference type="Proteomes" id="UP000281474"/>
    </source>
</evidence>
<feature type="region of interest" description="Disordered" evidence="1">
    <location>
        <begin position="416"/>
        <end position="440"/>
    </location>
</feature>
<evidence type="ECO:0000256" key="1">
    <source>
        <dbReference type="SAM" id="MobiDB-lite"/>
    </source>
</evidence>
<protein>
    <submittedName>
        <fullName evidence="2">Uncharacterized protein</fullName>
    </submittedName>
</protein>
<evidence type="ECO:0000313" key="2">
    <source>
        <dbReference type="EMBL" id="RLV59093.1"/>
    </source>
</evidence>
<proteinExistence type="predicted"/>
<gene>
    <name evidence="2" type="ORF">D5018_13865</name>
</gene>
<dbReference type="OrthoDB" id="9855730at2"/>
<reference evidence="2 3" key="1">
    <citation type="submission" date="2018-09" db="EMBL/GenBank/DDBJ databases">
        <title>Phylogeny of the Shewanellaceae, and recommendation for two new genera, Pseudoshewanella and Parashewanella.</title>
        <authorList>
            <person name="Wang G."/>
        </authorList>
    </citation>
    <scope>NUCLEOTIDE SEQUENCE [LARGE SCALE GENOMIC DNA]</scope>
    <source>
        <strain evidence="2 3">C51</strain>
    </source>
</reference>
<feature type="compositionally biased region" description="Basic residues" evidence="1">
    <location>
        <begin position="423"/>
        <end position="438"/>
    </location>
</feature>
<dbReference type="AlphaFoldDB" id="A0A3L8PWV2"/>
<dbReference type="RefSeq" id="WP_121839595.1">
    <property type="nucleotide sequence ID" value="NZ_ML014793.1"/>
</dbReference>
<dbReference type="Proteomes" id="UP000281474">
    <property type="component" value="Unassembled WGS sequence"/>
</dbReference>
<dbReference type="EMBL" id="QZEI01000044">
    <property type="protein sequence ID" value="RLV59093.1"/>
    <property type="molecule type" value="Genomic_DNA"/>
</dbReference>
<sequence length="464" mass="52986">MAASTEFHTNNPLSEADYLAKFNEFDQLPDRNRDKRLAALQGLKADPQFKQSVGNVTFGVLCWQVACDLQAISQDSMEALGCFHGNWKPEYNHPNELCLIEKATSLAEEAKANFKQFLGIQQNEKQKVKHSTRVQDRRYESDCIEAIRKCDLEIEKTDDLVNLLKKRVEQVQQWRMTITKAGALTRSQRATLTQFEHCLEKLEEITDDHHALAHGLRRLIRKADKDLLALSSNRSEYGVCLWNLALKLEDVAIKGADDDFKDEYPYLEQAKHGFELAQHCYTFPEYKENCEAKAKETNVRMEKLRAMIDEQEVYEKSSFEECDIELAEPKKLVASISSALIEKDKTEVKQQKMQCDPVLILPEIENTQSKPIFLPTASLAPQEIQISVSAYIVTTDDRSLFNPRVRSHDVHIKMPTTQQKQGKVVKPRRGRPTKKKNPQKVACDFSLTTHSGAFPTSIKVSISQ</sequence>
<name>A0A3L8PWV2_9GAMM</name>
<keyword evidence="3" id="KW-1185">Reference proteome</keyword>
<comment type="caution">
    <text evidence="2">The sequence shown here is derived from an EMBL/GenBank/DDBJ whole genome shotgun (WGS) entry which is preliminary data.</text>
</comment>